<dbReference type="InterPro" id="IPR039426">
    <property type="entry name" value="TonB-dep_rcpt-like"/>
</dbReference>
<dbReference type="PANTHER" id="PTHR30069:SF29">
    <property type="entry name" value="HEMOGLOBIN AND HEMOGLOBIN-HAPTOGLOBIN-BINDING PROTEIN 1-RELATED"/>
    <property type="match status" value="1"/>
</dbReference>
<evidence type="ECO:0000256" key="3">
    <source>
        <dbReference type="ARBA" id="ARBA00022452"/>
    </source>
</evidence>
<evidence type="ECO:0000313" key="9">
    <source>
        <dbReference type="EMBL" id="MDC0668566.1"/>
    </source>
</evidence>
<organism evidence="9 10">
    <name type="scientific">Nannocystis radixulma</name>
    <dbReference type="NCBI Taxonomy" id="2995305"/>
    <lineage>
        <taxon>Bacteria</taxon>
        <taxon>Pseudomonadati</taxon>
        <taxon>Myxococcota</taxon>
        <taxon>Polyangia</taxon>
        <taxon>Nannocystales</taxon>
        <taxon>Nannocystaceae</taxon>
        <taxon>Nannocystis</taxon>
    </lineage>
</organism>
<dbReference type="InterPro" id="IPR036942">
    <property type="entry name" value="Beta-barrel_TonB_sf"/>
</dbReference>
<dbReference type="PANTHER" id="PTHR30069">
    <property type="entry name" value="TONB-DEPENDENT OUTER MEMBRANE RECEPTOR"/>
    <property type="match status" value="1"/>
</dbReference>
<sequence length="779" mass="84975">MILGLLAHLAVTATLAAPAAVERPARAVAEGQLRSAGERTPIAGARVIATARRGLQWQRSAVSGPDGRFILEDLPSHEFVLTIVAAGHQRLEQPTPASFWRRRKPPVIYLQPAGAGGYRTIVQQERVSKPSATSTRLSPEEIANLPGSQGDPLRALQNLPGVARVPGGLGLLILRGAAPNQSQVFFGEHPLPRAFHIPGLASVVQPGVLQGLEYVPGNFSSHYGNAVGGLVHLTPRVGRRDGVHGHAKLDITSAGALVEGPFGKGGSVLLAAQTGYLDLVLRSLPDDATGGDVVSPRYHDYQFIIDHPAGRNATITARLLGAKDTLNLFYGGFGGVREVLISMQNGFHRVDLAYRKRHGPWDFLLAPAVRLDRTINENDTYQRRRGDVVGLLRAEASVRPVKPLHITLGLDTQLDRYTTQLNISYIERPVDESGRGLLTTTGLYLSSQLDVGRFAIIAGARFNAFTGAENHALTFDPRVLLRYTPHPRVRIQLAAGLYSQPSLRRSIVSTGFISPDSSRPTDFSFFPAVVLPGALRFLDPQLEFEPTGRIGAMRATQYSANLHLDITDSLDLEATLFYRQIRGGLPPLPPEFLLPQPGPPQNESAALTIGSATHGVEVMLRHDLTARLYGWLAYTWMRSTAHITFADHVDRPPADFDQRHNLVMLVGYKLPRRWSIAARFRLVSGLPYTPYVGSIEGVQGVTPIVGGTNSARMPVFHQLDLRIDRTWILHRCIIAAYLDVQNLYNRQNAEGVLYSATYASTRAAVGVPILPILGFKVSF</sequence>
<evidence type="ECO:0000256" key="8">
    <source>
        <dbReference type="SAM" id="SignalP"/>
    </source>
</evidence>
<name>A0ABT5B3A4_9BACT</name>
<reference evidence="9 10" key="1">
    <citation type="submission" date="2022-11" db="EMBL/GenBank/DDBJ databases">
        <title>Minimal conservation of predation-associated metabolite biosynthetic gene clusters underscores biosynthetic potential of Myxococcota including descriptions for ten novel species: Archangium lansinium sp. nov., Myxococcus landrumus sp. nov., Nannocystis bai.</title>
        <authorList>
            <person name="Ahearne A."/>
            <person name="Stevens C."/>
            <person name="Dowd S."/>
        </authorList>
    </citation>
    <scope>NUCLEOTIDE SEQUENCE [LARGE SCALE GENOMIC DNA]</scope>
    <source>
        <strain evidence="9 10">NCELM</strain>
    </source>
</reference>
<keyword evidence="3" id="KW-1134">Transmembrane beta strand</keyword>
<accession>A0ABT5B3A4</accession>
<keyword evidence="2" id="KW-0813">Transport</keyword>
<dbReference type="EMBL" id="JAQNDN010000004">
    <property type="protein sequence ID" value="MDC0668566.1"/>
    <property type="molecule type" value="Genomic_DNA"/>
</dbReference>
<proteinExistence type="predicted"/>
<evidence type="ECO:0000256" key="5">
    <source>
        <dbReference type="ARBA" id="ARBA00022729"/>
    </source>
</evidence>
<dbReference type="Gene3D" id="2.40.170.20">
    <property type="entry name" value="TonB-dependent receptor, beta-barrel domain"/>
    <property type="match status" value="1"/>
</dbReference>
<evidence type="ECO:0000256" key="1">
    <source>
        <dbReference type="ARBA" id="ARBA00004571"/>
    </source>
</evidence>
<keyword evidence="5 8" id="KW-0732">Signal</keyword>
<dbReference type="RefSeq" id="WP_271997817.1">
    <property type="nucleotide sequence ID" value="NZ_JAQNDN010000004.1"/>
</dbReference>
<keyword evidence="7" id="KW-0998">Cell outer membrane</keyword>
<comment type="subcellular location">
    <subcellularLocation>
        <location evidence="1">Cell outer membrane</location>
        <topology evidence="1">Multi-pass membrane protein</topology>
    </subcellularLocation>
</comment>
<keyword evidence="4" id="KW-0812">Transmembrane</keyword>
<evidence type="ECO:0000256" key="2">
    <source>
        <dbReference type="ARBA" id="ARBA00022448"/>
    </source>
</evidence>
<feature type="chain" id="PRO_5047137348" evidence="8">
    <location>
        <begin position="20"/>
        <end position="779"/>
    </location>
</feature>
<dbReference type="Proteomes" id="UP001217838">
    <property type="component" value="Unassembled WGS sequence"/>
</dbReference>
<dbReference type="SUPFAM" id="SSF56935">
    <property type="entry name" value="Porins"/>
    <property type="match status" value="1"/>
</dbReference>
<evidence type="ECO:0000256" key="4">
    <source>
        <dbReference type="ARBA" id="ARBA00022692"/>
    </source>
</evidence>
<comment type="caution">
    <text evidence="9">The sequence shown here is derived from an EMBL/GenBank/DDBJ whole genome shotgun (WGS) entry which is preliminary data.</text>
</comment>
<evidence type="ECO:0000313" key="10">
    <source>
        <dbReference type="Proteomes" id="UP001217838"/>
    </source>
</evidence>
<keyword evidence="10" id="KW-1185">Reference proteome</keyword>
<keyword evidence="6" id="KW-0472">Membrane</keyword>
<gene>
    <name evidence="9" type="ORF">POL58_12490</name>
</gene>
<keyword evidence="9" id="KW-0675">Receptor</keyword>
<evidence type="ECO:0000256" key="7">
    <source>
        <dbReference type="ARBA" id="ARBA00023237"/>
    </source>
</evidence>
<evidence type="ECO:0000256" key="6">
    <source>
        <dbReference type="ARBA" id="ARBA00023136"/>
    </source>
</evidence>
<protein>
    <submittedName>
        <fullName evidence="9">TonB-dependent receptor</fullName>
    </submittedName>
</protein>
<feature type="signal peptide" evidence="8">
    <location>
        <begin position="1"/>
        <end position="19"/>
    </location>
</feature>